<name>A0A174LF26_BACT4</name>
<dbReference type="NCBIfam" id="TIGR03696">
    <property type="entry name" value="Rhs_assc_core"/>
    <property type="match status" value="1"/>
</dbReference>
<dbReference type="PANTHER" id="PTHR32305:SF15">
    <property type="entry name" value="PROTEIN RHSA-RELATED"/>
    <property type="match status" value="1"/>
</dbReference>
<dbReference type="InterPro" id="IPR050708">
    <property type="entry name" value="T6SS_VgrG/RHS"/>
</dbReference>
<reference evidence="1 2" key="1">
    <citation type="submission" date="2015-09" db="EMBL/GenBank/DDBJ databases">
        <authorList>
            <consortium name="Pathogen Informatics"/>
        </authorList>
    </citation>
    <scope>NUCLEOTIDE SEQUENCE [LARGE SCALE GENOMIC DNA]</scope>
    <source>
        <strain evidence="1 2">2789STDY5834899</strain>
    </source>
</reference>
<dbReference type="Proteomes" id="UP000095576">
    <property type="component" value="Unassembled WGS sequence"/>
</dbReference>
<organism evidence="1 2">
    <name type="scientific">Bacteroides thetaiotaomicron</name>
    <dbReference type="NCBI Taxonomy" id="818"/>
    <lineage>
        <taxon>Bacteria</taxon>
        <taxon>Pseudomonadati</taxon>
        <taxon>Bacteroidota</taxon>
        <taxon>Bacteroidia</taxon>
        <taxon>Bacteroidales</taxon>
        <taxon>Bacteroidaceae</taxon>
        <taxon>Bacteroides</taxon>
    </lineage>
</organism>
<proteinExistence type="predicted"/>
<evidence type="ECO:0000313" key="2">
    <source>
        <dbReference type="Proteomes" id="UP000095576"/>
    </source>
</evidence>
<accession>A0A174LF26</accession>
<dbReference type="EMBL" id="CZAP01000003">
    <property type="protein sequence ID" value="CUP20190.1"/>
    <property type="molecule type" value="Genomic_DNA"/>
</dbReference>
<dbReference type="PANTHER" id="PTHR32305">
    <property type="match status" value="1"/>
</dbReference>
<dbReference type="Gene3D" id="2.180.10.10">
    <property type="entry name" value="RHS repeat-associated core"/>
    <property type="match status" value="1"/>
</dbReference>
<gene>
    <name evidence="1" type="ORF">ERS852511_01449</name>
</gene>
<protein>
    <submittedName>
        <fullName evidence="1">Cell wall-associated protein</fullName>
    </submittedName>
</protein>
<evidence type="ECO:0000313" key="1">
    <source>
        <dbReference type="EMBL" id="CUP20190.1"/>
    </source>
</evidence>
<dbReference type="InterPro" id="IPR028218">
    <property type="entry name" value="Toxin-JAB1"/>
</dbReference>
<dbReference type="InterPro" id="IPR022385">
    <property type="entry name" value="Rhs_assc_core"/>
</dbReference>
<dbReference type="AlphaFoldDB" id="A0A174LF26"/>
<sequence>MVVAQNGTVEEVNDYYPFGGLLSSSLSNNVQPYKYNGKELNRDNVLDWYDYGARMYDASLGRWHAVDPSGEKYPALGLYAYCKNSPIIRIDPDGKDDYVVNANGVVYLMRKTDRIVDVLYASGINSSQKATQPDPNWKSIRVFDKSMLQGLTENKGEDWMDRLLYTTTNSVYNASNVFLFVAGNTNVEWTLKGGYKDGRRTFVLGTNNNENQVSSINGLINTKDPFFLTFKPMIDIHSHPYNPFASLRDMDNARLLRDIRYSIYYENNIINYTDQNDNTYSISVNSMNDLMRYIFQQLR</sequence>
<dbReference type="Pfam" id="PF15659">
    <property type="entry name" value="Toxin-JAB1"/>
    <property type="match status" value="1"/>
</dbReference>